<dbReference type="InterPro" id="IPR014710">
    <property type="entry name" value="RmlC-like_jellyroll"/>
</dbReference>
<feature type="signal peptide" evidence="2">
    <location>
        <begin position="1"/>
        <end position="22"/>
    </location>
</feature>
<dbReference type="InterPro" id="IPR017774">
    <property type="entry name" value="Bicupin_oxalate_deCO2ase/Oxase"/>
</dbReference>
<dbReference type="Proteomes" id="UP001589865">
    <property type="component" value="Unassembled WGS sequence"/>
</dbReference>
<dbReference type="SMART" id="SM00835">
    <property type="entry name" value="Cupin_1"/>
    <property type="match status" value="2"/>
</dbReference>
<keyword evidence="2" id="KW-0732">Signal</keyword>
<proteinExistence type="predicted"/>
<evidence type="ECO:0000313" key="5">
    <source>
        <dbReference type="Proteomes" id="UP001589865"/>
    </source>
</evidence>
<keyword evidence="1" id="KW-0479">Metal-binding</keyword>
<dbReference type="CDD" id="cd20304">
    <property type="entry name" value="cupin_OxDC_N"/>
    <property type="match status" value="1"/>
</dbReference>
<dbReference type="Gene3D" id="2.60.120.10">
    <property type="entry name" value="Jelly Rolls"/>
    <property type="match status" value="2"/>
</dbReference>
<dbReference type="InterPro" id="IPR006045">
    <property type="entry name" value="Cupin_1"/>
</dbReference>
<dbReference type="RefSeq" id="WP_377042966.1">
    <property type="nucleotide sequence ID" value="NZ_JBHLUN010000002.1"/>
</dbReference>
<accession>A0ABV6JP92</accession>
<dbReference type="EMBL" id="JBHLUN010000002">
    <property type="protein sequence ID" value="MFC0407270.1"/>
    <property type="molecule type" value="Genomic_DNA"/>
</dbReference>
<evidence type="ECO:0000256" key="2">
    <source>
        <dbReference type="SAM" id="SignalP"/>
    </source>
</evidence>
<organism evidence="4 5">
    <name type="scientific">Roseomonas elaeocarpi</name>
    <dbReference type="NCBI Taxonomy" id="907779"/>
    <lineage>
        <taxon>Bacteria</taxon>
        <taxon>Pseudomonadati</taxon>
        <taxon>Pseudomonadota</taxon>
        <taxon>Alphaproteobacteria</taxon>
        <taxon>Acetobacterales</taxon>
        <taxon>Roseomonadaceae</taxon>
        <taxon>Roseomonas</taxon>
    </lineage>
</organism>
<name>A0ABV6JP92_9PROT</name>
<feature type="domain" description="Cupin type-1" evidence="3">
    <location>
        <begin position="237"/>
        <end position="379"/>
    </location>
</feature>
<feature type="domain" description="Cupin type-1" evidence="3">
    <location>
        <begin position="62"/>
        <end position="201"/>
    </location>
</feature>
<evidence type="ECO:0000259" key="3">
    <source>
        <dbReference type="SMART" id="SM00835"/>
    </source>
</evidence>
<dbReference type="SUPFAM" id="SSF51182">
    <property type="entry name" value="RmlC-like cupins"/>
    <property type="match status" value="1"/>
</dbReference>
<keyword evidence="5" id="KW-1185">Reference proteome</keyword>
<evidence type="ECO:0000313" key="4">
    <source>
        <dbReference type="EMBL" id="MFC0407270.1"/>
    </source>
</evidence>
<dbReference type="InterPro" id="IPR051610">
    <property type="entry name" value="GPI/OXD"/>
</dbReference>
<feature type="chain" id="PRO_5047538360" evidence="2">
    <location>
        <begin position="23"/>
        <end position="392"/>
    </location>
</feature>
<dbReference type="Pfam" id="PF00190">
    <property type="entry name" value="Cupin_1"/>
    <property type="match status" value="2"/>
</dbReference>
<dbReference type="PANTHER" id="PTHR35848">
    <property type="entry name" value="OXALATE-BINDING PROTEIN"/>
    <property type="match status" value="1"/>
</dbReference>
<dbReference type="PANTHER" id="PTHR35848:SF9">
    <property type="entry name" value="SLL1358 PROTEIN"/>
    <property type="match status" value="1"/>
</dbReference>
<dbReference type="NCBIfam" id="TIGR03404">
    <property type="entry name" value="bicupin_oxalic"/>
    <property type="match status" value="1"/>
</dbReference>
<comment type="caution">
    <text evidence="4">The sequence shown here is derived from an EMBL/GenBank/DDBJ whole genome shotgun (WGS) entry which is preliminary data.</text>
</comment>
<protein>
    <submittedName>
        <fullName evidence="4">Cupin domain-containing protein</fullName>
    </submittedName>
</protein>
<gene>
    <name evidence="4" type="ORF">ACFFGY_03355</name>
</gene>
<evidence type="ECO:0000256" key="1">
    <source>
        <dbReference type="ARBA" id="ARBA00022723"/>
    </source>
</evidence>
<dbReference type="InterPro" id="IPR011051">
    <property type="entry name" value="RmlC_Cupin_sf"/>
</dbReference>
<reference evidence="4 5" key="1">
    <citation type="submission" date="2024-09" db="EMBL/GenBank/DDBJ databases">
        <authorList>
            <person name="Sun Q."/>
            <person name="Mori K."/>
        </authorList>
    </citation>
    <scope>NUCLEOTIDE SEQUENCE [LARGE SCALE GENOMIC DNA]</scope>
    <source>
        <strain evidence="4 5">TBRC 5777</strain>
    </source>
</reference>
<sequence>MDRRLLLGAIAAGWTGTTAAQAASSVADGHASGYDVAASSNFMPLVPRRPGDAAPFSTSLDKAALKATSGGWAREVTSRQLPLATGIAGAHLFLNPGGAREMHWHNSVEWAYVLEGACQVTVMDQRGDVEVVNFGPGDLWYFPTGHAHSIQALGDAPCHAILAFNDGLYSEHGTFGISDVLSRFSPEMLSRHLGVPAPLLASMPQGETYIAQGDVIAVNGPEAQETRPLDAARTHRFQLSGSTPWFDGPGGTIRVASAAEFPLSTEITGMVTTLKPDAMHVLHWHPDANEWLYVAKGRIRASLYMPDKHLGDADLVAGDCAYIPANCVHAIHNIGDADCEIVGVLDSGSYQESTMADWLAKAPRHLLANNLHLTDEAFRRLASSNRLVIAAG</sequence>